<reference evidence="1" key="1">
    <citation type="submission" date="2023-03" db="EMBL/GenBank/DDBJ databases">
        <authorList>
            <person name="Shen W."/>
            <person name="Cai J."/>
        </authorList>
    </citation>
    <scope>NUCLEOTIDE SEQUENCE</scope>
    <source>
        <strain evidence="1">Y3</strain>
    </source>
</reference>
<protein>
    <submittedName>
        <fullName evidence="1">Bacteriocin</fullName>
    </submittedName>
</protein>
<dbReference type="AlphaFoldDB" id="A0AAJ2J217"/>
<organism evidence="1 2">
    <name type="scientific">Lactococcus petauri</name>
    <dbReference type="NCBI Taxonomy" id="1940789"/>
    <lineage>
        <taxon>Bacteria</taxon>
        <taxon>Bacillati</taxon>
        <taxon>Bacillota</taxon>
        <taxon>Bacilli</taxon>
        <taxon>Lactobacillales</taxon>
        <taxon>Streptococcaceae</taxon>
        <taxon>Lactococcus</taxon>
    </lineage>
</organism>
<dbReference type="Proteomes" id="UP001257962">
    <property type="component" value="Unassembled WGS sequence"/>
</dbReference>
<dbReference type="InterPro" id="IPR010133">
    <property type="entry name" value="Bacteriocin_signal_seq"/>
</dbReference>
<sequence>MEKLNYEVLSDEELQKIDGGIGGALGNALNGLGTWANMMNGGGFVNQWQVYANKGKINQYRPY</sequence>
<evidence type="ECO:0000313" key="1">
    <source>
        <dbReference type="EMBL" id="MDT2667737.1"/>
    </source>
</evidence>
<proteinExistence type="predicted"/>
<dbReference type="EMBL" id="JARPYC010000017">
    <property type="protein sequence ID" value="MDT2667737.1"/>
    <property type="molecule type" value="Genomic_DNA"/>
</dbReference>
<evidence type="ECO:0000313" key="2">
    <source>
        <dbReference type="Proteomes" id="UP001257962"/>
    </source>
</evidence>
<name>A0AAJ2J217_9LACT</name>
<gene>
    <name evidence="1" type="ORF">P7D34_11035</name>
</gene>
<accession>A0AAJ2J217</accession>
<dbReference type="NCBIfam" id="TIGR01847">
    <property type="entry name" value="bacteriocin_sig"/>
    <property type="match status" value="1"/>
</dbReference>
<dbReference type="RefSeq" id="WP_311796003.1">
    <property type="nucleotide sequence ID" value="NZ_JARPXT010000012.1"/>
</dbReference>
<comment type="caution">
    <text evidence="1">The sequence shown here is derived from an EMBL/GenBank/DDBJ whole genome shotgun (WGS) entry which is preliminary data.</text>
</comment>